<protein>
    <submittedName>
        <fullName evidence="2">Uncharacterized protein</fullName>
    </submittedName>
</protein>
<name>A0A8J6PEB7_9HYPH</name>
<reference evidence="2" key="1">
    <citation type="submission" date="2020-09" db="EMBL/GenBank/DDBJ databases">
        <title>Genome seq and assembly of Tianweitania sp.</title>
        <authorList>
            <person name="Chhetri G."/>
        </authorList>
    </citation>
    <scope>NUCLEOTIDE SEQUENCE</scope>
    <source>
        <strain evidence="2">Rool2</strain>
    </source>
</reference>
<dbReference type="RefSeq" id="WP_188162616.1">
    <property type="nucleotide sequence ID" value="NZ_JACVVX010000001.1"/>
</dbReference>
<comment type="caution">
    <text evidence="2">The sequence shown here is derived from an EMBL/GenBank/DDBJ whole genome shotgun (WGS) entry which is preliminary data.</text>
</comment>
<feature type="transmembrane region" description="Helical" evidence="1">
    <location>
        <begin position="101"/>
        <end position="122"/>
    </location>
</feature>
<organism evidence="2 3">
    <name type="scientific">Oryzicola mucosus</name>
    <dbReference type="NCBI Taxonomy" id="2767425"/>
    <lineage>
        <taxon>Bacteria</taxon>
        <taxon>Pseudomonadati</taxon>
        <taxon>Pseudomonadota</taxon>
        <taxon>Alphaproteobacteria</taxon>
        <taxon>Hyphomicrobiales</taxon>
        <taxon>Phyllobacteriaceae</taxon>
        <taxon>Oryzicola</taxon>
    </lineage>
</organism>
<dbReference type="Proteomes" id="UP000643405">
    <property type="component" value="Unassembled WGS sequence"/>
</dbReference>
<keyword evidence="1" id="KW-1133">Transmembrane helix</keyword>
<evidence type="ECO:0000256" key="1">
    <source>
        <dbReference type="SAM" id="Phobius"/>
    </source>
</evidence>
<feature type="transmembrane region" description="Helical" evidence="1">
    <location>
        <begin position="48"/>
        <end position="70"/>
    </location>
</feature>
<keyword evidence="1" id="KW-0472">Membrane</keyword>
<dbReference type="AlphaFoldDB" id="A0A8J6PEB7"/>
<gene>
    <name evidence="2" type="ORF">ICI42_00650</name>
</gene>
<keyword evidence="1" id="KW-0812">Transmembrane</keyword>
<keyword evidence="3" id="KW-1185">Reference proteome</keyword>
<accession>A0A8J6PEB7</accession>
<proteinExistence type="predicted"/>
<evidence type="ECO:0000313" key="2">
    <source>
        <dbReference type="EMBL" id="MBD0413164.1"/>
    </source>
</evidence>
<evidence type="ECO:0000313" key="3">
    <source>
        <dbReference type="Proteomes" id="UP000643405"/>
    </source>
</evidence>
<sequence>MGNLVDTLAAAGTTLALYLMLGFPFLIWSGRTSYASALLEVDGQPRGWPGRAATVWLAILPLLLIAYYFVSGIGRLNVEQPDLGVATATVQKYESEWGPWLFLWLPPCVGMIIGYFVGAIIARNRKERL</sequence>
<feature type="transmembrane region" description="Helical" evidence="1">
    <location>
        <begin position="6"/>
        <end position="28"/>
    </location>
</feature>
<dbReference type="EMBL" id="JACVVX010000001">
    <property type="protein sequence ID" value="MBD0413164.1"/>
    <property type="molecule type" value="Genomic_DNA"/>
</dbReference>